<feature type="non-terminal residue" evidence="1">
    <location>
        <position position="99"/>
    </location>
</feature>
<organism evidence="1 2">
    <name type="scientific">Actinomadura adrarensis</name>
    <dbReference type="NCBI Taxonomy" id="1819600"/>
    <lineage>
        <taxon>Bacteria</taxon>
        <taxon>Bacillati</taxon>
        <taxon>Actinomycetota</taxon>
        <taxon>Actinomycetes</taxon>
        <taxon>Streptosporangiales</taxon>
        <taxon>Thermomonosporaceae</taxon>
        <taxon>Actinomadura</taxon>
    </lineage>
</organism>
<keyword evidence="2" id="KW-1185">Reference proteome</keyword>
<sequence>MGSLTRLRLLSVNRSIPLVVVVLVGAALVGCSPEREKKAEATTPEWVGTGVNAVSRPVTGAGVAAVTGLRADGSLQTGVFDLAKGTRLWTRTATMAGRL</sequence>
<proteinExistence type="predicted"/>
<reference evidence="2" key="1">
    <citation type="journal article" date="2019" name="Int. J. Syst. Evol. Microbiol.">
        <title>The Global Catalogue of Microorganisms (GCM) 10K type strain sequencing project: providing services to taxonomists for standard genome sequencing and annotation.</title>
        <authorList>
            <consortium name="The Broad Institute Genomics Platform"/>
            <consortium name="The Broad Institute Genome Sequencing Center for Infectious Disease"/>
            <person name="Wu L."/>
            <person name="Ma J."/>
        </authorList>
    </citation>
    <scope>NUCLEOTIDE SEQUENCE [LARGE SCALE GENOMIC DNA]</scope>
    <source>
        <strain evidence="2">JCM 31696</strain>
    </source>
</reference>
<dbReference type="Proteomes" id="UP001597083">
    <property type="component" value="Unassembled WGS sequence"/>
</dbReference>
<gene>
    <name evidence="1" type="ORF">ACFQ07_03495</name>
</gene>
<protein>
    <submittedName>
        <fullName evidence="1">Uncharacterized protein</fullName>
    </submittedName>
</protein>
<dbReference type="PROSITE" id="PS51257">
    <property type="entry name" value="PROKAR_LIPOPROTEIN"/>
    <property type="match status" value="1"/>
</dbReference>
<dbReference type="EMBL" id="JBHTIR010000307">
    <property type="protein sequence ID" value="MFD0851264.1"/>
    <property type="molecule type" value="Genomic_DNA"/>
</dbReference>
<accession>A0ABW3CA44</accession>
<evidence type="ECO:0000313" key="2">
    <source>
        <dbReference type="Proteomes" id="UP001597083"/>
    </source>
</evidence>
<evidence type="ECO:0000313" key="1">
    <source>
        <dbReference type="EMBL" id="MFD0851264.1"/>
    </source>
</evidence>
<name>A0ABW3CA44_9ACTN</name>
<comment type="caution">
    <text evidence="1">The sequence shown here is derived from an EMBL/GenBank/DDBJ whole genome shotgun (WGS) entry which is preliminary data.</text>
</comment>